<dbReference type="Proteomes" id="UP000571817">
    <property type="component" value="Unassembled WGS sequence"/>
</dbReference>
<dbReference type="InterPro" id="IPR032710">
    <property type="entry name" value="NTF2-like_dom_sf"/>
</dbReference>
<dbReference type="InterPro" id="IPR048469">
    <property type="entry name" value="YchJ-like_M"/>
</dbReference>
<dbReference type="InterPro" id="IPR004027">
    <property type="entry name" value="SEC_C_motif"/>
</dbReference>
<organism evidence="2 3">
    <name type="scientific">Allobranchiibius huperziae</name>
    <dbReference type="NCBI Taxonomy" id="1874116"/>
    <lineage>
        <taxon>Bacteria</taxon>
        <taxon>Bacillati</taxon>
        <taxon>Actinomycetota</taxon>
        <taxon>Actinomycetes</taxon>
        <taxon>Micrococcales</taxon>
        <taxon>Dermacoccaceae</taxon>
        <taxon>Allobranchiibius</taxon>
    </lineage>
</organism>
<evidence type="ECO:0000259" key="1">
    <source>
        <dbReference type="Pfam" id="PF17775"/>
    </source>
</evidence>
<dbReference type="Pfam" id="PF02810">
    <property type="entry name" value="SEC-C"/>
    <property type="match status" value="1"/>
</dbReference>
<accession>A0A853DEP4</accession>
<keyword evidence="3" id="KW-1185">Reference proteome</keyword>
<dbReference type="SUPFAM" id="SSF103642">
    <property type="entry name" value="Sec-C motif"/>
    <property type="match status" value="1"/>
</dbReference>
<gene>
    <name evidence="2" type="ORF">HNR15_001402</name>
</gene>
<dbReference type="Gene3D" id="3.10.450.50">
    <property type="match status" value="1"/>
</dbReference>
<comment type="caution">
    <text evidence="2">The sequence shown here is derived from an EMBL/GenBank/DDBJ whole genome shotgun (WGS) entry which is preliminary data.</text>
</comment>
<protein>
    <submittedName>
        <fullName evidence="2">SEC-C motif-containing protein</fullName>
    </submittedName>
</protein>
<proteinExistence type="predicted"/>
<reference evidence="2 3" key="1">
    <citation type="submission" date="2020-07" db="EMBL/GenBank/DDBJ databases">
        <title>Sequencing the genomes of 1000 actinobacteria strains.</title>
        <authorList>
            <person name="Klenk H.-P."/>
        </authorList>
    </citation>
    <scope>NUCLEOTIDE SEQUENCE [LARGE SCALE GENOMIC DNA]</scope>
    <source>
        <strain evidence="2 3">DSM 29531</strain>
    </source>
</reference>
<evidence type="ECO:0000313" key="2">
    <source>
        <dbReference type="EMBL" id="NYJ74439.1"/>
    </source>
</evidence>
<evidence type="ECO:0000313" key="3">
    <source>
        <dbReference type="Proteomes" id="UP000571817"/>
    </source>
</evidence>
<sequence length="121" mass="13573">MSDPCPCGSGLPYDDCCGPLLTTTRLPGTALELMRSRYTAYYYGNAEHLWRTWHPASRPAEVTLDRDLTWTGLRILAVVDGEPGDDTGVVEFVASYDGGSLRERSLFERRGGRWLYRGEQP</sequence>
<dbReference type="RefSeq" id="WP_179480316.1">
    <property type="nucleotide sequence ID" value="NZ_JACCFW010000001.1"/>
</dbReference>
<feature type="domain" description="YchJ-like middle NTF2-like" evidence="1">
    <location>
        <begin position="29"/>
        <end position="116"/>
    </location>
</feature>
<name>A0A853DEP4_9MICO</name>
<dbReference type="Pfam" id="PF17775">
    <property type="entry name" value="YchJ_M-like"/>
    <property type="match status" value="1"/>
</dbReference>
<dbReference type="EMBL" id="JACCFW010000001">
    <property type="protein sequence ID" value="NYJ74439.1"/>
    <property type="molecule type" value="Genomic_DNA"/>
</dbReference>
<dbReference type="SUPFAM" id="SSF54427">
    <property type="entry name" value="NTF2-like"/>
    <property type="match status" value="1"/>
</dbReference>
<dbReference type="AlphaFoldDB" id="A0A853DEP4"/>